<name>A0A2P2NSQ8_RHIMU</name>
<sequence length="30" mass="3292">MVFVLSKRVGSSQLELGHTASLQFDQGQDL</sequence>
<evidence type="ECO:0000313" key="1">
    <source>
        <dbReference type="EMBL" id="MBX45548.1"/>
    </source>
</evidence>
<proteinExistence type="predicted"/>
<organism evidence="1">
    <name type="scientific">Rhizophora mucronata</name>
    <name type="common">Asiatic mangrove</name>
    <dbReference type="NCBI Taxonomy" id="61149"/>
    <lineage>
        <taxon>Eukaryota</taxon>
        <taxon>Viridiplantae</taxon>
        <taxon>Streptophyta</taxon>
        <taxon>Embryophyta</taxon>
        <taxon>Tracheophyta</taxon>
        <taxon>Spermatophyta</taxon>
        <taxon>Magnoliopsida</taxon>
        <taxon>eudicotyledons</taxon>
        <taxon>Gunneridae</taxon>
        <taxon>Pentapetalae</taxon>
        <taxon>rosids</taxon>
        <taxon>fabids</taxon>
        <taxon>Malpighiales</taxon>
        <taxon>Rhizophoraceae</taxon>
        <taxon>Rhizophora</taxon>
    </lineage>
</organism>
<accession>A0A2P2NSQ8</accession>
<protein>
    <submittedName>
        <fullName evidence="1">Uncharacterized protein</fullName>
    </submittedName>
</protein>
<dbReference type="AlphaFoldDB" id="A0A2P2NSQ8"/>
<reference evidence="1" key="1">
    <citation type="submission" date="2018-02" db="EMBL/GenBank/DDBJ databases">
        <title>Rhizophora mucronata_Transcriptome.</title>
        <authorList>
            <person name="Meera S.P."/>
            <person name="Sreeshan A."/>
            <person name="Augustine A."/>
        </authorList>
    </citation>
    <scope>NUCLEOTIDE SEQUENCE</scope>
    <source>
        <tissue evidence="1">Leaf</tissue>
    </source>
</reference>
<dbReference type="EMBL" id="GGEC01065064">
    <property type="protein sequence ID" value="MBX45548.1"/>
    <property type="molecule type" value="Transcribed_RNA"/>
</dbReference>